<dbReference type="PRINTS" id="PR00051">
    <property type="entry name" value="DNAA"/>
</dbReference>
<dbReference type="InterPro" id="IPR001957">
    <property type="entry name" value="Chromosome_initiator_DnaA"/>
</dbReference>
<organism evidence="14 15">
    <name type="scientific">Helicobacter anseris</name>
    <dbReference type="NCBI Taxonomy" id="375926"/>
    <lineage>
        <taxon>Bacteria</taxon>
        <taxon>Pseudomonadati</taxon>
        <taxon>Campylobacterota</taxon>
        <taxon>Epsilonproteobacteria</taxon>
        <taxon>Campylobacterales</taxon>
        <taxon>Helicobacteraceae</taxon>
        <taxon>Helicobacter</taxon>
    </lineage>
</organism>
<dbReference type="SUPFAM" id="SSF48295">
    <property type="entry name" value="TrpR-like"/>
    <property type="match status" value="1"/>
</dbReference>
<dbReference type="GO" id="GO:0005737">
    <property type="term" value="C:cytoplasm"/>
    <property type="evidence" value="ECO:0007669"/>
    <property type="project" value="UniProtKB-SubCell"/>
</dbReference>
<dbReference type="GO" id="GO:0005886">
    <property type="term" value="C:plasma membrane"/>
    <property type="evidence" value="ECO:0007669"/>
    <property type="project" value="TreeGrafter"/>
</dbReference>
<evidence type="ECO:0000256" key="11">
    <source>
        <dbReference type="RuleBase" id="RU004227"/>
    </source>
</evidence>
<evidence type="ECO:0000256" key="8">
    <source>
        <dbReference type="HAMAP-Rule" id="MF_00377"/>
    </source>
</evidence>
<dbReference type="CDD" id="cd00009">
    <property type="entry name" value="AAA"/>
    <property type="match status" value="1"/>
</dbReference>
<feature type="domain" description="Chromosomal replication initiator DnaA C-terminal" evidence="13">
    <location>
        <begin position="339"/>
        <end position="408"/>
    </location>
</feature>
<evidence type="ECO:0000256" key="5">
    <source>
        <dbReference type="ARBA" id="ARBA00022840"/>
    </source>
</evidence>
<evidence type="ECO:0000256" key="9">
    <source>
        <dbReference type="NCBIfam" id="TIGR00362"/>
    </source>
</evidence>
<accession>A0A3D8J5N8</accession>
<feature type="binding site" evidence="8">
    <location>
        <position position="143"/>
    </location>
    <ligand>
        <name>ATP</name>
        <dbReference type="ChEBI" id="CHEBI:30616"/>
    </ligand>
</feature>
<keyword evidence="4 8" id="KW-0547">Nucleotide-binding</keyword>
<dbReference type="Gene3D" id="1.10.1750.10">
    <property type="match status" value="1"/>
</dbReference>
<keyword evidence="2 8" id="KW-0963">Cytoplasm</keyword>
<dbReference type="EMBL" id="NXLX01000020">
    <property type="protein sequence ID" value="RDU72465.1"/>
    <property type="molecule type" value="Genomic_DNA"/>
</dbReference>
<dbReference type="FunFam" id="3.40.50.300:FF:000668">
    <property type="entry name" value="Chromosomal replication initiator protein DnaA"/>
    <property type="match status" value="1"/>
</dbReference>
<dbReference type="GO" id="GO:0008289">
    <property type="term" value="F:lipid binding"/>
    <property type="evidence" value="ECO:0007669"/>
    <property type="project" value="UniProtKB-KW"/>
</dbReference>
<dbReference type="Gene3D" id="3.40.50.300">
    <property type="entry name" value="P-loop containing nucleotide triphosphate hydrolases"/>
    <property type="match status" value="1"/>
</dbReference>
<evidence type="ECO:0000259" key="12">
    <source>
        <dbReference type="SMART" id="SM00382"/>
    </source>
</evidence>
<keyword evidence="7 8" id="KW-0238">DNA-binding</keyword>
<evidence type="ECO:0000256" key="2">
    <source>
        <dbReference type="ARBA" id="ARBA00022490"/>
    </source>
</evidence>
<feature type="binding site" evidence="8">
    <location>
        <position position="145"/>
    </location>
    <ligand>
        <name>ATP</name>
        <dbReference type="ChEBI" id="CHEBI:30616"/>
    </ligand>
</feature>
<dbReference type="Pfam" id="PF11638">
    <property type="entry name" value="DnaA_N"/>
    <property type="match status" value="1"/>
</dbReference>
<dbReference type="GO" id="GO:0006270">
    <property type="term" value="P:DNA replication initiation"/>
    <property type="evidence" value="ECO:0007669"/>
    <property type="project" value="UniProtKB-UniRule"/>
</dbReference>
<dbReference type="GO" id="GO:0005524">
    <property type="term" value="F:ATP binding"/>
    <property type="evidence" value="ECO:0007669"/>
    <property type="project" value="UniProtKB-UniRule"/>
</dbReference>
<dbReference type="OrthoDB" id="9807019at2"/>
<dbReference type="Pfam" id="PF00308">
    <property type="entry name" value="Bac_DnaA"/>
    <property type="match status" value="1"/>
</dbReference>
<comment type="function">
    <text evidence="8 10">Plays an essential role in the initiation and regulation of chromosomal replication. ATP-DnaA binds to the origin of replication (oriC) to initiate formation of the DNA replication initiation complex once per cell cycle. Binds the DnaA box (a 9 base pair repeat at the origin) and separates the double-stranded (ds)DNA. Forms a right-handed helical filament on oriC DNA; dsDNA binds to the exterior of the filament while single-stranded (ss)DNA is stabiized in the filament's interior. The ATP-DnaA-oriC complex binds and stabilizes one strand of the AT-rich DNA unwinding element (DUE), permitting loading of DNA polymerase. After initiation quickly degrades to an ADP-DnaA complex that is not apt for DNA replication. Binds acidic phospholipids.</text>
</comment>
<dbReference type="GO" id="GO:0003688">
    <property type="term" value="F:DNA replication origin binding"/>
    <property type="evidence" value="ECO:0007669"/>
    <property type="project" value="UniProtKB-UniRule"/>
</dbReference>
<dbReference type="InterPro" id="IPR020591">
    <property type="entry name" value="Chromosome_initiator_DnaA-like"/>
</dbReference>
<dbReference type="Proteomes" id="UP000256695">
    <property type="component" value="Unassembled WGS sequence"/>
</dbReference>
<dbReference type="InterPro" id="IPR013317">
    <property type="entry name" value="DnaA_dom"/>
</dbReference>
<comment type="domain">
    <text evidence="8">Domain I is involved in oligomerization and binding regulators, domain II is flexibile and of varying length in different bacteria, domain III forms the AAA+ region, while domain IV binds dsDNA.</text>
</comment>
<dbReference type="RefSeq" id="WP_115579504.1">
    <property type="nucleotide sequence ID" value="NZ_NXLX01000020.1"/>
</dbReference>
<dbReference type="SUPFAM" id="SSF52540">
    <property type="entry name" value="P-loop containing nucleoside triphosphate hydrolases"/>
    <property type="match status" value="1"/>
</dbReference>
<dbReference type="InterPro" id="IPR038454">
    <property type="entry name" value="DnaA_N_sf"/>
</dbReference>
<keyword evidence="5 8" id="KW-0067">ATP-binding</keyword>
<proteinExistence type="inferred from homology"/>
<keyword evidence="15" id="KW-1185">Reference proteome</keyword>
<evidence type="ECO:0000256" key="10">
    <source>
        <dbReference type="RuleBase" id="RU000577"/>
    </source>
</evidence>
<keyword evidence="3 8" id="KW-0235">DNA replication</keyword>
<dbReference type="InterPro" id="IPR013159">
    <property type="entry name" value="DnaA_C"/>
</dbReference>
<feature type="domain" description="AAA+ ATPase" evidence="12">
    <location>
        <begin position="130"/>
        <end position="259"/>
    </location>
</feature>
<feature type="region of interest" description="Domain I, interacts with DnaA modulators" evidence="8">
    <location>
        <begin position="1"/>
        <end position="87"/>
    </location>
</feature>
<dbReference type="HAMAP" id="MF_00377">
    <property type="entry name" value="DnaA_bact"/>
    <property type="match status" value="1"/>
</dbReference>
<keyword evidence="6 8" id="KW-0446">Lipid-binding</keyword>
<dbReference type="InterPro" id="IPR027417">
    <property type="entry name" value="P-loop_NTPase"/>
</dbReference>
<feature type="binding site" evidence="8">
    <location>
        <position position="141"/>
    </location>
    <ligand>
        <name>ATP</name>
        <dbReference type="ChEBI" id="CHEBI:30616"/>
    </ligand>
</feature>
<evidence type="ECO:0000256" key="6">
    <source>
        <dbReference type="ARBA" id="ARBA00023121"/>
    </source>
</evidence>
<dbReference type="InterPro" id="IPR003593">
    <property type="entry name" value="AAA+_ATPase"/>
</dbReference>
<comment type="subcellular location">
    <subcellularLocation>
        <location evidence="8">Cytoplasm</location>
    </subcellularLocation>
</comment>
<dbReference type="PROSITE" id="PS01008">
    <property type="entry name" value="DNAA"/>
    <property type="match status" value="1"/>
</dbReference>
<evidence type="ECO:0000256" key="1">
    <source>
        <dbReference type="ARBA" id="ARBA00006583"/>
    </source>
</evidence>
<dbReference type="Pfam" id="PF08299">
    <property type="entry name" value="Bac_DnaA_C"/>
    <property type="match status" value="1"/>
</dbReference>
<dbReference type="AlphaFoldDB" id="A0A3D8J5N8"/>
<evidence type="ECO:0000256" key="4">
    <source>
        <dbReference type="ARBA" id="ARBA00022741"/>
    </source>
</evidence>
<dbReference type="NCBIfam" id="TIGR00362">
    <property type="entry name" value="DnaA"/>
    <property type="match status" value="1"/>
</dbReference>
<comment type="caution">
    <text evidence="8">Lacks conserved residue(s) required for the propagation of feature annotation.</text>
</comment>
<evidence type="ECO:0000313" key="15">
    <source>
        <dbReference type="Proteomes" id="UP000256695"/>
    </source>
</evidence>
<evidence type="ECO:0000256" key="3">
    <source>
        <dbReference type="ARBA" id="ARBA00022705"/>
    </source>
</evidence>
<sequence length="429" mass="49747">MTQKNLDEIFKKEFDEADYKTYISKIKYSENHSKQDIIGFCVANIFLANYIKTNYTDKIINIFEKYYNIRPQIRFFSEIQKKNVKNSKQIIQRTETILNPSYTFETFIQGESNKFAYEIAKQISEKQAKNYNPVLFYGGTGLGKTHLLNAIGNKVIEKNKNVIYVTAEQFMNDYIARLQSNSMDKFREKYRHCDYLLIDDVQFFGGKQQIQEEFFHTFNDLHSKNKQIVMTADKSLKQIIGLEDRLKSRFEWGITADIQPPGLETKIEIIKQKCIINRIDINQDIIEFLASNVSENIRQIEGLIIKLNAQSLLLGQTITLASAKNALKDIQKENHENISIERIIKAVAKEFNIKPSEIASKNKHKNIAKARRIVIFLSRQMIPNSMAMIAQSLNMKDHSAVSKAYTTVNKEINENASLKLLIDEIRNKL</sequence>
<evidence type="ECO:0000259" key="13">
    <source>
        <dbReference type="SMART" id="SM00760"/>
    </source>
</evidence>
<comment type="caution">
    <text evidence="14">The sequence shown here is derived from an EMBL/GenBank/DDBJ whole genome shotgun (WGS) entry which is preliminary data.</text>
</comment>
<evidence type="ECO:0000256" key="7">
    <source>
        <dbReference type="ARBA" id="ARBA00023125"/>
    </source>
</evidence>
<feature type="binding site" evidence="8">
    <location>
        <position position="144"/>
    </location>
    <ligand>
        <name>ATP</name>
        <dbReference type="ChEBI" id="CHEBI:30616"/>
    </ligand>
</feature>
<dbReference type="GO" id="GO:0006275">
    <property type="term" value="P:regulation of DNA replication"/>
    <property type="evidence" value="ECO:0007669"/>
    <property type="project" value="UniProtKB-UniRule"/>
</dbReference>
<dbReference type="Gene3D" id="3.30.300.180">
    <property type="match status" value="1"/>
</dbReference>
<reference evidence="14 15" key="1">
    <citation type="submission" date="2018-04" db="EMBL/GenBank/DDBJ databases">
        <title>Novel Campyloabacter and Helicobacter Species and Strains.</title>
        <authorList>
            <person name="Mannion A.J."/>
            <person name="Shen Z."/>
            <person name="Fox J.G."/>
        </authorList>
    </citation>
    <scope>NUCLEOTIDE SEQUENCE [LARGE SCALE GENOMIC DNA]</scope>
    <source>
        <strain evidence="14 15">MIT 04-9362</strain>
    </source>
</reference>
<dbReference type="InterPro" id="IPR010921">
    <property type="entry name" value="Trp_repressor/repl_initiator"/>
</dbReference>
<comment type="similarity">
    <text evidence="1 8 11">Belongs to the DnaA family.</text>
</comment>
<dbReference type="Gene3D" id="1.10.8.60">
    <property type="match status" value="1"/>
</dbReference>
<comment type="subunit">
    <text evidence="8">Oligomerizes as a right-handed, spiral filament on DNA at oriC.</text>
</comment>
<name>A0A3D8J5N8_9HELI</name>
<dbReference type="PANTHER" id="PTHR30050">
    <property type="entry name" value="CHROMOSOMAL REPLICATION INITIATOR PROTEIN DNAA"/>
    <property type="match status" value="1"/>
</dbReference>
<dbReference type="InterPro" id="IPR018312">
    <property type="entry name" value="Chromosome_initiator_DnaA_CS"/>
</dbReference>
<dbReference type="InterPro" id="IPR024633">
    <property type="entry name" value="DnaA_N_dom"/>
</dbReference>
<feature type="region of interest" description="Domain IV, binds dsDNA" evidence="8">
    <location>
        <begin position="312"/>
        <end position="429"/>
    </location>
</feature>
<gene>
    <name evidence="8" type="primary">dnaA</name>
    <name evidence="14" type="ORF">CQA57_06890</name>
</gene>
<dbReference type="SMART" id="SM00760">
    <property type="entry name" value="Bac_DnaA_C"/>
    <property type="match status" value="1"/>
</dbReference>
<dbReference type="CDD" id="cd06571">
    <property type="entry name" value="Bac_DnaA_C"/>
    <property type="match status" value="1"/>
</dbReference>
<protein>
    <recommendedName>
        <fullName evidence="8 9">Chromosomal replication initiator protein DnaA</fullName>
    </recommendedName>
</protein>
<dbReference type="PANTHER" id="PTHR30050:SF2">
    <property type="entry name" value="CHROMOSOMAL REPLICATION INITIATOR PROTEIN DNAA"/>
    <property type="match status" value="1"/>
</dbReference>
<evidence type="ECO:0000313" key="14">
    <source>
        <dbReference type="EMBL" id="RDU72465.1"/>
    </source>
</evidence>
<dbReference type="SMART" id="SM00382">
    <property type="entry name" value="AAA"/>
    <property type="match status" value="1"/>
</dbReference>